<dbReference type="Proteomes" id="UP000044602">
    <property type="component" value="Unassembled WGS sequence"/>
</dbReference>
<dbReference type="Pfam" id="PF08240">
    <property type="entry name" value="ADH_N"/>
    <property type="match status" value="1"/>
</dbReference>
<dbReference type="Proteomes" id="UP000045706">
    <property type="component" value="Unassembled WGS sequence"/>
</dbReference>
<dbReference type="Gene3D" id="3.90.180.10">
    <property type="entry name" value="Medium-chain alcohol dehydrogenases, catalytic domain"/>
    <property type="match status" value="1"/>
</dbReference>
<evidence type="ECO:0000259" key="1">
    <source>
        <dbReference type="SMART" id="SM00829"/>
    </source>
</evidence>
<reference evidence="4 5" key="1">
    <citation type="submission" date="2015-05" db="EMBL/GenBank/DDBJ databases">
        <authorList>
            <person name="Fogelqvist Johan"/>
        </authorList>
    </citation>
    <scope>NUCLEOTIDE SEQUENCE [LARGE SCALE GENOMIC DNA]</scope>
    <source>
        <strain evidence="3">VL1</strain>
        <strain evidence="2">VL2</strain>
    </source>
</reference>
<dbReference type="EMBL" id="CVQH01004558">
    <property type="protein sequence ID" value="CRK13399.1"/>
    <property type="molecule type" value="Genomic_DNA"/>
</dbReference>
<dbReference type="InterPro" id="IPR011032">
    <property type="entry name" value="GroES-like_sf"/>
</dbReference>
<keyword evidence="4" id="KW-1185">Reference proteome</keyword>
<accession>A0A0G4KUC5</accession>
<dbReference type="STRING" id="100787.A0A0G4KUC5"/>
<dbReference type="EMBL" id="CVQI01000002">
    <property type="protein sequence ID" value="CRJ88455.1"/>
    <property type="molecule type" value="Genomic_DNA"/>
</dbReference>
<name>A0A0G4KUC5_VERLO</name>
<evidence type="ECO:0000313" key="2">
    <source>
        <dbReference type="EMBL" id="CRJ88455.1"/>
    </source>
</evidence>
<dbReference type="AlphaFoldDB" id="A0A0G4KUC5"/>
<evidence type="ECO:0000313" key="3">
    <source>
        <dbReference type="EMBL" id="CRK13399.1"/>
    </source>
</evidence>
<protein>
    <recommendedName>
        <fullName evidence="1">Enoyl reductase (ER) domain-containing protein</fullName>
    </recommendedName>
</protein>
<evidence type="ECO:0000313" key="4">
    <source>
        <dbReference type="Proteomes" id="UP000044602"/>
    </source>
</evidence>
<dbReference type="Pfam" id="PF13602">
    <property type="entry name" value="ADH_zinc_N_2"/>
    <property type="match status" value="1"/>
</dbReference>
<dbReference type="CDD" id="cd05289">
    <property type="entry name" value="MDR_like_2"/>
    <property type="match status" value="1"/>
</dbReference>
<dbReference type="InterPro" id="IPR020843">
    <property type="entry name" value="ER"/>
</dbReference>
<proteinExistence type="predicted"/>
<dbReference type="PANTHER" id="PTHR11695:SF647">
    <property type="entry name" value="ENOYL REDUCTASE (ER) DOMAIN-CONTAINING PROTEIN"/>
    <property type="match status" value="1"/>
</dbReference>
<dbReference type="GO" id="GO:0005739">
    <property type="term" value="C:mitochondrion"/>
    <property type="evidence" value="ECO:0007669"/>
    <property type="project" value="TreeGrafter"/>
</dbReference>
<dbReference type="InterPro" id="IPR036291">
    <property type="entry name" value="NAD(P)-bd_dom_sf"/>
</dbReference>
<dbReference type="SMART" id="SM00829">
    <property type="entry name" value="PKS_ER"/>
    <property type="match status" value="1"/>
</dbReference>
<dbReference type="SUPFAM" id="SSF51735">
    <property type="entry name" value="NAD(P)-binding Rossmann-fold domains"/>
    <property type="match status" value="1"/>
</dbReference>
<dbReference type="Gene3D" id="3.40.50.720">
    <property type="entry name" value="NAD(P)-binding Rossmann-like Domain"/>
    <property type="match status" value="1"/>
</dbReference>
<dbReference type="SUPFAM" id="SSF50129">
    <property type="entry name" value="GroES-like"/>
    <property type="match status" value="1"/>
</dbReference>
<organism evidence="3 4">
    <name type="scientific">Verticillium longisporum</name>
    <name type="common">Verticillium dahliae var. longisporum</name>
    <dbReference type="NCBI Taxonomy" id="100787"/>
    <lineage>
        <taxon>Eukaryota</taxon>
        <taxon>Fungi</taxon>
        <taxon>Dikarya</taxon>
        <taxon>Ascomycota</taxon>
        <taxon>Pezizomycotina</taxon>
        <taxon>Sordariomycetes</taxon>
        <taxon>Hypocreomycetidae</taxon>
        <taxon>Glomerellales</taxon>
        <taxon>Plectosphaerellaceae</taxon>
        <taxon>Verticillium</taxon>
    </lineage>
</organism>
<dbReference type="InterPro" id="IPR050700">
    <property type="entry name" value="YIM1/Zinc_Alcohol_DH_Fams"/>
</dbReference>
<dbReference type="GO" id="GO:0016491">
    <property type="term" value="F:oxidoreductase activity"/>
    <property type="evidence" value="ECO:0007669"/>
    <property type="project" value="InterPro"/>
</dbReference>
<evidence type="ECO:0000313" key="5">
    <source>
        <dbReference type="Proteomes" id="UP000045706"/>
    </source>
</evidence>
<gene>
    <name evidence="3" type="ORF">BN1708_010797</name>
    <name evidence="2" type="ORF">BN1723_001573</name>
</gene>
<dbReference type="PANTHER" id="PTHR11695">
    <property type="entry name" value="ALCOHOL DEHYDROGENASE RELATED"/>
    <property type="match status" value="1"/>
</dbReference>
<feature type="domain" description="Enoyl reductase (ER)" evidence="1">
    <location>
        <begin position="22"/>
        <end position="338"/>
    </location>
</feature>
<sequence length="342" mass="36007">MATPVNPLSVTMRVVHQSDPHSTNLIMTEGPIPRPQGPSDLLIKVVATSPCLGELHWVAAMPDFFPADKEPVPGQDVTGTVVEAAAESGFRPGDDVFGRISATSPGGCREYALVKREEMALKPAGLSWEEAAATPLSALTAWQALFTQGLLDKAAVFGDDEARARNGRVAVFIAGAGTSVGTWAVQFAALAGAGKVVALCSGSKADLMAGFGVTDVVDYTKTHVEAWVGESPDREVDLVVDCVGGASMGALWSVVKNGGTFLSICADPDSVKPAQNSKTLEKAKWFIVESLGEQLGDIAQLVEAGRARPVIDSVVPFEQFQEAFDKVESRKTKGKVIIRVAS</sequence>
<dbReference type="InterPro" id="IPR013154">
    <property type="entry name" value="ADH-like_N"/>
</dbReference>